<gene>
    <name evidence="6" type="ORF">OLEA9_A074938</name>
</gene>
<dbReference type="GO" id="GO:0003729">
    <property type="term" value="F:mRNA binding"/>
    <property type="evidence" value="ECO:0007669"/>
    <property type="project" value="InterPro"/>
</dbReference>
<dbReference type="GO" id="GO:0031124">
    <property type="term" value="P:mRNA 3'-end processing"/>
    <property type="evidence" value="ECO:0007669"/>
    <property type="project" value="InterPro"/>
</dbReference>
<dbReference type="SMART" id="SM00582">
    <property type="entry name" value="RPR"/>
    <property type="match status" value="1"/>
</dbReference>
<evidence type="ECO:0000259" key="4">
    <source>
        <dbReference type="PROSITE" id="PS50157"/>
    </source>
</evidence>
<evidence type="ECO:0000313" key="6">
    <source>
        <dbReference type="EMBL" id="CAA3017045.1"/>
    </source>
</evidence>
<dbReference type="GO" id="GO:0000993">
    <property type="term" value="F:RNA polymerase II complex binding"/>
    <property type="evidence" value="ECO:0007669"/>
    <property type="project" value="InterPro"/>
</dbReference>
<dbReference type="InterPro" id="IPR047415">
    <property type="entry name" value="Pcf11_CID"/>
</dbReference>
<dbReference type="PROSITE" id="PS00028">
    <property type="entry name" value="ZINC_FINGER_C2H2_1"/>
    <property type="match status" value="1"/>
</dbReference>
<sequence>MQHDDAAVKPLPPFILDRFRAMVKEREEELRVSYYASDDVVSPLSTDEIVRLYEIVLLELTFNSKPIITDLTIVAGEHISHGEGIADAICSRIIEVPAKQKLPSLYLLDSIVKNIGSEYVKYFSARLPEVFREAYAQVHPNMHPVMRRLFNTWSTVFPTSVLRKIEAQLQNFPSANHQSSDVTLLRASESPRPTHGIHVNPKYLESQHYRRHSTVDTVEAEGLSSSTYGTEHDRSLSPSLDEFDADSLCRQPAERASPSHSGFGYGLRRVTGTDEKASEWRARKWHDASRHQLNNSAAYSSKNGVDLRGPRALIDAYGMDEREKKFNLGHPSIEHLDVNGVDEKASIKTWKNTVEEEFDWEDMSPTLGDRSRYNELHSSYVPFNGNLTERHRFATHHAAPFPTHSKSSWSKIQFSSATDSSVIKDVPHSSGHGVINKITGRCTRTGHITASSSAQESWNCPHPLNSKGGVSYSGTYSFSSAGEVKPPVMGNFPSTDERLSVPPDLVSTISSMFDSLSPEIPSADAPALTESWLPAKLQSSYPLPSLSAFSYQMHSIGQFKTMSSGNVIVDQGLNKSIHSKQHFSGTNSMPRSKLPQFPIQRSGSVPLNLQSSAQAALVQPYLLKSQGVRLNLPLPSASGLSRATIQPLNHGYTAQQHGGPSDTSLCDIVLGVQSSLPINNAPYTIHSLGMPLASLPRGPPLSRAQSLPIPQNIGLVTPSAPAGGALSGLISSLVAQGLISLSKQGSVGVEFEPDLKVHHESAISALYADLPRQCKTCGHRFKSQEEHSKHMDWHVNKNRTVKNRKTKPSPSWFVSISMWLHGADALGTEAVPGFLPPENTLEKKKYEEMAVPADENQTACALCGETFDDFYSDEMDEWMYKGAVYMNSPAGLSEGINRPQLGPIVHAKCRSDTHVIPAEDVTKDEGELTEEGIQKKRMRS</sequence>
<keyword evidence="7" id="KW-1185">Reference proteome</keyword>
<feature type="domain" description="CID" evidence="5">
    <location>
        <begin position="45"/>
        <end position="173"/>
    </location>
</feature>
<dbReference type="OrthoDB" id="2129491at2759"/>
<dbReference type="InterPro" id="IPR045154">
    <property type="entry name" value="PCF11-like"/>
</dbReference>
<accession>A0A8S0UCF6</accession>
<keyword evidence="2" id="KW-0479">Metal-binding</keyword>
<dbReference type="EMBL" id="CACTIH010007670">
    <property type="protein sequence ID" value="CAA3017045.1"/>
    <property type="molecule type" value="Genomic_DNA"/>
</dbReference>
<dbReference type="GO" id="GO:0005849">
    <property type="term" value="C:mRNA cleavage factor complex"/>
    <property type="evidence" value="ECO:0007669"/>
    <property type="project" value="TreeGrafter"/>
</dbReference>
<comment type="caution">
    <text evidence="6">The sequence shown here is derived from an EMBL/GenBank/DDBJ whole genome shotgun (WGS) entry which is preliminary data.</text>
</comment>
<dbReference type="Gramene" id="OE9A074938T1">
    <property type="protein sequence ID" value="OE9A074938C1"/>
    <property type="gene ID" value="OE9A074938"/>
</dbReference>
<dbReference type="InterPro" id="IPR057242">
    <property type="entry name" value="PCFS4-like"/>
</dbReference>
<dbReference type="Pfam" id="PF23228">
    <property type="entry name" value="zf_PCFS4"/>
    <property type="match status" value="1"/>
</dbReference>
<evidence type="ECO:0000313" key="7">
    <source>
        <dbReference type="Proteomes" id="UP000594638"/>
    </source>
</evidence>
<evidence type="ECO:0000259" key="5">
    <source>
        <dbReference type="PROSITE" id="PS51391"/>
    </source>
</evidence>
<keyword evidence="2" id="KW-0863">Zinc-finger</keyword>
<dbReference type="InterPro" id="IPR008942">
    <property type="entry name" value="ENTH_VHS"/>
</dbReference>
<feature type="domain" description="C2H2-type" evidence="4">
    <location>
        <begin position="772"/>
        <end position="799"/>
    </location>
</feature>
<dbReference type="FunFam" id="1.25.40.90:FF:000023">
    <property type="entry name" value="polyadenylation and cleavage factor homolog 4"/>
    <property type="match status" value="1"/>
</dbReference>
<evidence type="ECO:0000256" key="1">
    <source>
        <dbReference type="ARBA" id="ARBA00022664"/>
    </source>
</evidence>
<evidence type="ECO:0000256" key="3">
    <source>
        <dbReference type="SAM" id="MobiDB-lite"/>
    </source>
</evidence>
<dbReference type="PROSITE" id="PS51391">
    <property type="entry name" value="CID"/>
    <property type="match status" value="1"/>
</dbReference>
<protein>
    <submittedName>
        <fullName evidence="6">Polyadenylation and cleavage factor homolog 4 isoform X2</fullName>
    </submittedName>
</protein>
<keyword evidence="2" id="KW-0862">Zinc</keyword>
<dbReference type="Gene3D" id="1.25.40.90">
    <property type="match status" value="1"/>
</dbReference>
<dbReference type="InterPro" id="IPR013087">
    <property type="entry name" value="Znf_C2H2_type"/>
</dbReference>
<name>A0A8S0UCF6_OLEEU</name>
<organism evidence="6 7">
    <name type="scientific">Olea europaea subsp. europaea</name>
    <dbReference type="NCBI Taxonomy" id="158383"/>
    <lineage>
        <taxon>Eukaryota</taxon>
        <taxon>Viridiplantae</taxon>
        <taxon>Streptophyta</taxon>
        <taxon>Embryophyta</taxon>
        <taxon>Tracheophyta</taxon>
        <taxon>Spermatophyta</taxon>
        <taxon>Magnoliopsida</taxon>
        <taxon>eudicotyledons</taxon>
        <taxon>Gunneridae</taxon>
        <taxon>Pentapetalae</taxon>
        <taxon>asterids</taxon>
        <taxon>lamiids</taxon>
        <taxon>Lamiales</taxon>
        <taxon>Oleaceae</taxon>
        <taxon>Oleeae</taxon>
        <taxon>Olea</taxon>
    </lineage>
</organism>
<dbReference type="GO" id="GO:0005737">
    <property type="term" value="C:cytoplasm"/>
    <property type="evidence" value="ECO:0007669"/>
    <property type="project" value="TreeGrafter"/>
</dbReference>
<dbReference type="Proteomes" id="UP000594638">
    <property type="component" value="Unassembled WGS sequence"/>
</dbReference>
<dbReference type="GO" id="GO:0006369">
    <property type="term" value="P:termination of RNA polymerase II transcription"/>
    <property type="evidence" value="ECO:0007669"/>
    <property type="project" value="InterPro"/>
</dbReference>
<keyword evidence="1" id="KW-0507">mRNA processing</keyword>
<dbReference type="PANTHER" id="PTHR15921">
    <property type="entry name" value="PRE-MRNA CLEAVAGE COMPLEX II"/>
    <property type="match status" value="1"/>
</dbReference>
<dbReference type="GO" id="GO:0008270">
    <property type="term" value="F:zinc ion binding"/>
    <property type="evidence" value="ECO:0007669"/>
    <property type="project" value="UniProtKB-KW"/>
</dbReference>
<dbReference type="PROSITE" id="PS50157">
    <property type="entry name" value="ZINC_FINGER_C2H2_2"/>
    <property type="match status" value="1"/>
</dbReference>
<dbReference type="InterPro" id="IPR006569">
    <property type="entry name" value="CID_dom"/>
</dbReference>
<dbReference type="PANTHER" id="PTHR15921:SF12">
    <property type="entry name" value="POLYADENYLATION AND CLEAVAGE FACTOR HOMOLOG 4"/>
    <property type="match status" value="1"/>
</dbReference>
<dbReference type="SUPFAM" id="SSF48464">
    <property type="entry name" value="ENTH/VHS domain"/>
    <property type="match status" value="1"/>
</dbReference>
<evidence type="ECO:0000256" key="2">
    <source>
        <dbReference type="PROSITE-ProRule" id="PRU00042"/>
    </source>
</evidence>
<proteinExistence type="predicted"/>
<reference evidence="6 7" key="1">
    <citation type="submission" date="2019-12" db="EMBL/GenBank/DDBJ databases">
        <authorList>
            <person name="Alioto T."/>
            <person name="Alioto T."/>
            <person name="Gomez Garrido J."/>
        </authorList>
    </citation>
    <scope>NUCLEOTIDE SEQUENCE [LARGE SCALE GENOMIC DNA]</scope>
</reference>
<feature type="region of interest" description="Disordered" evidence="3">
    <location>
        <begin position="220"/>
        <end position="241"/>
    </location>
</feature>
<dbReference type="CDD" id="cd16982">
    <property type="entry name" value="CID_Pcf11"/>
    <property type="match status" value="1"/>
</dbReference>
<dbReference type="Pfam" id="PF04818">
    <property type="entry name" value="CID"/>
    <property type="match status" value="1"/>
</dbReference>
<dbReference type="AlphaFoldDB" id="A0A8S0UCF6"/>